<sequence length="383" mass="40872">MRIAPDWLDRAGPQAVMAALMRDGHRAWFVGGCVRNALLGRADSDIDIATTARPHQTVAAAGRAGLKSVPTGADHGTITVVAGGEGYEVTTLRRDVETDGRHARVTFSWRIEEDAARRDFTMNALYAEADGRVVDPLEGLPDLRAGRVRFIGEAEERIAEDYLRILRFFRFTAWYGRQGPDATGLAACAALAEGLGRIAAERKGQEMRKLLAAPDPAPVVATMAQAGILAQVLPGAQAQALAPLIHLEDGLAPDPIRRLAVLGGTDPVAALRLSRAEARRLQLYRDALEAGHAPARIAQEHGIDRGRDLALIAAALTGQPLPPDLEPVLDHAAAARFPVTARDLMALGHQGAELGARLASLREAWIGSGFALDRAALLARAQD</sequence>
<dbReference type="GO" id="GO:0008033">
    <property type="term" value="P:tRNA processing"/>
    <property type="evidence" value="ECO:0007669"/>
    <property type="project" value="UniProtKB-KW"/>
</dbReference>
<evidence type="ECO:0000256" key="4">
    <source>
        <dbReference type="ARBA" id="ARBA00022695"/>
    </source>
</evidence>
<dbReference type="AlphaFoldDB" id="A0A8J6YXH7"/>
<dbReference type="GO" id="GO:0000049">
    <property type="term" value="F:tRNA binding"/>
    <property type="evidence" value="ECO:0007669"/>
    <property type="project" value="TreeGrafter"/>
</dbReference>
<evidence type="ECO:0000313" key="12">
    <source>
        <dbReference type="Proteomes" id="UP000609121"/>
    </source>
</evidence>
<dbReference type="GO" id="GO:0000166">
    <property type="term" value="F:nucleotide binding"/>
    <property type="evidence" value="ECO:0007669"/>
    <property type="project" value="UniProtKB-KW"/>
</dbReference>
<comment type="similarity">
    <text evidence="8">Belongs to the tRNA nucleotidyltransferase/poly(A) polymerase family.</text>
</comment>
<evidence type="ECO:0000259" key="10">
    <source>
        <dbReference type="Pfam" id="PF12627"/>
    </source>
</evidence>
<keyword evidence="6" id="KW-0547">Nucleotide-binding</keyword>
<dbReference type="SUPFAM" id="SSF81891">
    <property type="entry name" value="Poly A polymerase C-terminal region-like"/>
    <property type="match status" value="1"/>
</dbReference>
<accession>A0A8J6YXH7</accession>
<keyword evidence="5" id="KW-0479">Metal-binding</keyword>
<dbReference type="InterPro" id="IPR043519">
    <property type="entry name" value="NT_sf"/>
</dbReference>
<keyword evidence="7" id="KW-0460">Magnesium</keyword>
<protein>
    <submittedName>
        <fullName evidence="11">CCA tRNA nucleotidyltransferase</fullName>
    </submittedName>
</protein>
<evidence type="ECO:0000313" key="11">
    <source>
        <dbReference type="EMBL" id="MBE3638239.1"/>
    </source>
</evidence>
<keyword evidence="2 8" id="KW-0808">Transferase</keyword>
<feature type="domain" description="Poly A polymerase head" evidence="9">
    <location>
        <begin position="27"/>
        <end position="149"/>
    </location>
</feature>
<dbReference type="SUPFAM" id="SSF81301">
    <property type="entry name" value="Nucleotidyltransferase"/>
    <property type="match status" value="1"/>
</dbReference>
<dbReference type="EMBL" id="JACVXA010000020">
    <property type="protein sequence ID" value="MBE3638239.1"/>
    <property type="molecule type" value="Genomic_DNA"/>
</dbReference>
<reference evidence="11" key="1">
    <citation type="submission" date="2020-09" db="EMBL/GenBank/DDBJ databases">
        <title>A novel bacterium of genus Mangrovicoccus, isolated from South China Sea.</title>
        <authorList>
            <person name="Huang H."/>
            <person name="Mo K."/>
            <person name="Hu Y."/>
        </authorList>
    </citation>
    <scope>NUCLEOTIDE SEQUENCE</scope>
    <source>
        <strain evidence="11">HB182678</strain>
    </source>
</reference>
<keyword evidence="8" id="KW-0694">RNA-binding</keyword>
<dbReference type="InterPro" id="IPR002646">
    <property type="entry name" value="PolA_pol_head_dom"/>
</dbReference>
<keyword evidence="12" id="KW-1185">Reference proteome</keyword>
<dbReference type="InterPro" id="IPR032828">
    <property type="entry name" value="PolyA_RNA-bd"/>
</dbReference>
<comment type="cofactor">
    <cofactor evidence="1">
        <name>Mg(2+)</name>
        <dbReference type="ChEBI" id="CHEBI:18420"/>
    </cofactor>
</comment>
<evidence type="ECO:0000256" key="8">
    <source>
        <dbReference type="RuleBase" id="RU003953"/>
    </source>
</evidence>
<feature type="domain" description="tRNA nucleotidyltransferase/poly(A) polymerase RNA and SrmB- binding" evidence="10">
    <location>
        <begin position="185"/>
        <end position="237"/>
    </location>
</feature>
<dbReference type="InterPro" id="IPR050264">
    <property type="entry name" value="Bact_CCA-adding_enz_type3_sf"/>
</dbReference>
<evidence type="ECO:0000256" key="1">
    <source>
        <dbReference type="ARBA" id="ARBA00001946"/>
    </source>
</evidence>
<keyword evidence="3" id="KW-0819">tRNA processing</keyword>
<comment type="caution">
    <text evidence="11">The sequence shown here is derived from an EMBL/GenBank/DDBJ whole genome shotgun (WGS) entry which is preliminary data.</text>
</comment>
<dbReference type="Proteomes" id="UP000609121">
    <property type="component" value="Unassembled WGS sequence"/>
</dbReference>
<dbReference type="GO" id="GO:0046872">
    <property type="term" value="F:metal ion binding"/>
    <property type="evidence" value="ECO:0007669"/>
    <property type="project" value="UniProtKB-KW"/>
</dbReference>
<evidence type="ECO:0000256" key="2">
    <source>
        <dbReference type="ARBA" id="ARBA00022679"/>
    </source>
</evidence>
<dbReference type="RefSeq" id="WP_193181800.1">
    <property type="nucleotide sequence ID" value="NZ_JACVXA010000020.1"/>
</dbReference>
<evidence type="ECO:0000256" key="6">
    <source>
        <dbReference type="ARBA" id="ARBA00022741"/>
    </source>
</evidence>
<gene>
    <name evidence="11" type="ORF">ICN82_08515</name>
</gene>
<evidence type="ECO:0000256" key="7">
    <source>
        <dbReference type="ARBA" id="ARBA00022842"/>
    </source>
</evidence>
<evidence type="ECO:0000259" key="9">
    <source>
        <dbReference type="Pfam" id="PF01743"/>
    </source>
</evidence>
<keyword evidence="4" id="KW-0548">Nucleotidyltransferase</keyword>
<organism evidence="11 12">
    <name type="scientific">Mangrovicoccus algicola</name>
    <dbReference type="NCBI Taxonomy" id="2771008"/>
    <lineage>
        <taxon>Bacteria</taxon>
        <taxon>Pseudomonadati</taxon>
        <taxon>Pseudomonadota</taxon>
        <taxon>Alphaproteobacteria</taxon>
        <taxon>Rhodobacterales</taxon>
        <taxon>Paracoccaceae</taxon>
        <taxon>Mangrovicoccus</taxon>
    </lineage>
</organism>
<dbReference type="Pfam" id="PF12627">
    <property type="entry name" value="PolyA_pol_RNAbd"/>
    <property type="match status" value="1"/>
</dbReference>
<dbReference type="GO" id="GO:0016779">
    <property type="term" value="F:nucleotidyltransferase activity"/>
    <property type="evidence" value="ECO:0007669"/>
    <property type="project" value="UniProtKB-KW"/>
</dbReference>
<proteinExistence type="inferred from homology"/>
<name>A0A8J6YXH7_9RHOB</name>
<dbReference type="Gene3D" id="3.30.460.10">
    <property type="entry name" value="Beta Polymerase, domain 2"/>
    <property type="match status" value="1"/>
</dbReference>
<dbReference type="PANTHER" id="PTHR46173">
    <property type="entry name" value="CCA TRNA NUCLEOTIDYLTRANSFERASE 1, MITOCHONDRIAL"/>
    <property type="match status" value="1"/>
</dbReference>
<dbReference type="PANTHER" id="PTHR46173:SF1">
    <property type="entry name" value="CCA TRNA NUCLEOTIDYLTRANSFERASE 1, MITOCHONDRIAL"/>
    <property type="match status" value="1"/>
</dbReference>
<evidence type="ECO:0000256" key="3">
    <source>
        <dbReference type="ARBA" id="ARBA00022694"/>
    </source>
</evidence>
<dbReference type="Gene3D" id="1.10.3090.10">
    <property type="entry name" value="cca-adding enzyme, domain 2"/>
    <property type="match status" value="1"/>
</dbReference>
<evidence type="ECO:0000256" key="5">
    <source>
        <dbReference type="ARBA" id="ARBA00022723"/>
    </source>
</evidence>
<dbReference type="CDD" id="cd05398">
    <property type="entry name" value="NT_ClassII-CCAase"/>
    <property type="match status" value="1"/>
</dbReference>
<dbReference type="Pfam" id="PF01743">
    <property type="entry name" value="PolyA_pol"/>
    <property type="match status" value="1"/>
</dbReference>